<reference evidence="3" key="1">
    <citation type="journal article" date="2019" name="Int. J. Syst. Evol. Microbiol.">
        <title>The Global Catalogue of Microorganisms (GCM) 10K type strain sequencing project: providing services to taxonomists for standard genome sequencing and annotation.</title>
        <authorList>
            <consortium name="The Broad Institute Genomics Platform"/>
            <consortium name="The Broad Institute Genome Sequencing Center for Infectious Disease"/>
            <person name="Wu L."/>
            <person name="Ma J."/>
        </authorList>
    </citation>
    <scope>NUCLEOTIDE SEQUENCE [LARGE SCALE GENOMIC DNA]</scope>
    <source>
        <strain evidence="3">DFY28</strain>
    </source>
</reference>
<evidence type="ECO:0000259" key="1">
    <source>
        <dbReference type="Pfam" id="PF14534"/>
    </source>
</evidence>
<accession>A0ABW4MZ45</accession>
<gene>
    <name evidence="2" type="ORF">ACFSC0_07535</name>
</gene>
<evidence type="ECO:0000313" key="2">
    <source>
        <dbReference type="EMBL" id="MFD1783242.1"/>
    </source>
</evidence>
<keyword evidence="3" id="KW-1185">Reference proteome</keyword>
<dbReference type="RefSeq" id="WP_377284386.1">
    <property type="nucleotide sequence ID" value="NZ_JBHRSI010000015.1"/>
</dbReference>
<dbReference type="EMBL" id="JBHUEY010000001">
    <property type="protein sequence ID" value="MFD1783242.1"/>
    <property type="molecule type" value="Genomic_DNA"/>
</dbReference>
<evidence type="ECO:0000313" key="3">
    <source>
        <dbReference type="Proteomes" id="UP001597237"/>
    </source>
</evidence>
<proteinExistence type="predicted"/>
<dbReference type="InterPro" id="IPR027843">
    <property type="entry name" value="DUF4440"/>
</dbReference>
<sequence>MELLEELLQVERRLWTNDADVYRDNLLPEAQLVFMETGVIFRDVAVEAIRAENAEGRRWAEVDITEASARRLTEDVAVLTYKVAARWNYETVPGCWLASSVYVAREGRWRLGLHQQSALSAGPA</sequence>
<organism evidence="2 3">
    <name type="scientific">Phenylobacterium terrae</name>
    <dbReference type="NCBI Taxonomy" id="2665495"/>
    <lineage>
        <taxon>Bacteria</taxon>
        <taxon>Pseudomonadati</taxon>
        <taxon>Pseudomonadota</taxon>
        <taxon>Alphaproteobacteria</taxon>
        <taxon>Caulobacterales</taxon>
        <taxon>Caulobacteraceae</taxon>
        <taxon>Phenylobacterium</taxon>
    </lineage>
</organism>
<name>A0ABW4MZ45_9CAUL</name>
<dbReference type="SUPFAM" id="SSF54427">
    <property type="entry name" value="NTF2-like"/>
    <property type="match status" value="1"/>
</dbReference>
<comment type="caution">
    <text evidence="2">The sequence shown here is derived from an EMBL/GenBank/DDBJ whole genome shotgun (WGS) entry which is preliminary data.</text>
</comment>
<protein>
    <submittedName>
        <fullName evidence="2">Nuclear transport factor 2 family protein</fullName>
    </submittedName>
</protein>
<dbReference type="InterPro" id="IPR032710">
    <property type="entry name" value="NTF2-like_dom_sf"/>
</dbReference>
<feature type="domain" description="DUF4440" evidence="1">
    <location>
        <begin position="16"/>
        <end position="111"/>
    </location>
</feature>
<dbReference type="Gene3D" id="3.10.450.50">
    <property type="match status" value="1"/>
</dbReference>
<dbReference type="Pfam" id="PF14534">
    <property type="entry name" value="DUF4440"/>
    <property type="match status" value="1"/>
</dbReference>
<dbReference type="Proteomes" id="UP001597237">
    <property type="component" value="Unassembled WGS sequence"/>
</dbReference>